<evidence type="ECO:0000259" key="1">
    <source>
        <dbReference type="PROSITE" id="PS51186"/>
    </source>
</evidence>
<evidence type="ECO:0000313" key="3">
    <source>
        <dbReference type="Proteomes" id="UP000190121"/>
    </source>
</evidence>
<evidence type="ECO:0000313" key="2">
    <source>
        <dbReference type="EMBL" id="SJZ75507.1"/>
    </source>
</evidence>
<dbReference type="Pfam" id="PF00583">
    <property type="entry name" value="Acetyltransf_1"/>
    <property type="match status" value="1"/>
</dbReference>
<dbReference type="InterPro" id="IPR000182">
    <property type="entry name" value="GNAT_dom"/>
</dbReference>
<dbReference type="RefSeq" id="WP_078736962.1">
    <property type="nucleotide sequence ID" value="NZ_FUXE01000009.1"/>
</dbReference>
<dbReference type="InterPro" id="IPR016181">
    <property type="entry name" value="Acyl_CoA_acyltransferase"/>
</dbReference>
<dbReference type="CDD" id="cd04301">
    <property type="entry name" value="NAT_SF"/>
    <property type="match status" value="1"/>
</dbReference>
<proteinExistence type="predicted"/>
<gene>
    <name evidence="2" type="ORF">SAMN02745171_01038</name>
</gene>
<dbReference type="Proteomes" id="UP000190121">
    <property type="component" value="Unassembled WGS sequence"/>
</dbReference>
<dbReference type="AlphaFoldDB" id="A0A1T4N8X8"/>
<protein>
    <recommendedName>
        <fullName evidence="1">N-acetyltransferase domain-containing protein</fullName>
    </recommendedName>
</protein>
<sequence>MEFCFLPYDPAQKDVLLQVRSLMEEAFPPSERRAWGDFEQLLASESRFTFFLLYQGKTLLGFFSLWNLGSFFYGEHFALFPSCRGGGRGQIFLEKICDFVRERGKPLVLEVEHPVDTLTERRLNFYLRNSFMLLSRDYVQPAYGANYPEVPMYLLGTSSVEEHLIPNYVACIKEAVYVRN</sequence>
<keyword evidence="3" id="KW-1185">Reference proteome</keyword>
<feature type="domain" description="N-acetyltransferase" evidence="1">
    <location>
        <begin position="6"/>
        <end position="166"/>
    </location>
</feature>
<organism evidence="2 3">
    <name type="scientific">Porphyromonas circumdentaria</name>
    <dbReference type="NCBI Taxonomy" id="29524"/>
    <lineage>
        <taxon>Bacteria</taxon>
        <taxon>Pseudomonadati</taxon>
        <taxon>Bacteroidota</taxon>
        <taxon>Bacteroidia</taxon>
        <taxon>Bacteroidales</taxon>
        <taxon>Porphyromonadaceae</taxon>
        <taxon>Porphyromonas</taxon>
    </lineage>
</organism>
<name>A0A1T4N8X8_9PORP</name>
<dbReference type="Gene3D" id="3.40.630.30">
    <property type="match status" value="1"/>
</dbReference>
<dbReference type="OrthoDB" id="9127144at2"/>
<dbReference type="EMBL" id="FUXE01000009">
    <property type="protein sequence ID" value="SJZ75507.1"/>
    <property type="molecule type" value="Genomic_DNA"/>
</dbReference>
<dbReference type="GO" id="GO:0016747">
    <property type="term" value="F:acyltransferase activity, transferring groups other than amino-acyl groups"/>
    <property type="evidence" value="ECO:0007669"/>
    <property type="project" value="InterPro"/>
</dbReference>
<dbReference type="PROSITE" id="PS51186">
    <property type="entry name" value="GNAT"/>
    <property type="match status" value="1"/>
</dbReference>
<accession>A0A1T4N8X8</accession>
<dbReference type="STRING" id="29524.SAMN02745171_01038"/>
<dbReference type="SUPFAM" id="SSF55729">
    <property type="entry name" value="Acyl-CoA N-acyltransferases (Nat)"/>
    <property type="match status" value="1"/>
</dbReference>
<reference evidence="3" key="1">
    <citation type="submission" date="2017-02" db="EMBL/GenBank/DDBJ databases">
        <authorList>
            <person name="Varghese N."/>
            <person name="Submissions S."/>
        </authorList>
    </citation>
    <scope>NUCLEOTIDE SEQUENCE [LARGE SCALE GENOMIC DNA]</scope>
    <source>
        <strain evidence="3">ATCC 51356</strain>
    </source>
</reference>